<dbReference type="GeneID" id="9817428"/>
<dbReference type="InterPro" id="IPR019408">
    <property type="entry name" value="7TM_GPCR_serpentine_rcpt_Srab"/>
</dbReference>
<dbReference type="PANTHER" id="PTHR31357">
    <property type="entry name" value="SERPENTINE RECEPTOR CLASS ALPHA-10"/>
    <property type="match status" value="1"/>
</dbReference>
<feature type="transmembrane region" description="Helical" evidence="5">
    <location>
        <begin position="98"/>
        <end position="123"/>
    </location>
</feature>
<feature type="transmembrane region" description="Helical" evidence="5">
    <location>
        <begin position="185"/>
        <end position="204"/>
    </location>
</feature>
<feature type="transmembrane region" description="Helical" evidence="5">
    <location>
        <begin position="143"/>
        <end position="164"/>
    </location>
</feature>
<evidence type="ECO:0000256" key="2">
    <source>
        <dbReference type="ARBA" id="ARBA00022692"/>
    </source>
</evidence>
<comment type="caution">
    <text evidence="6">The sequence shown here is derived from an EMBL/GenBank/DDBJ whole genome shotgun (WGS) entry which is preliminary data.</text>
</comment>
<dbReference type="EMBL" id="WUAV01000006">
    <property type="protein sequence ID" value="KAF1749312.1"/>
    <property type="molecule type" value="Genomic_DNA"/>
</dbReference>
<dbReference type="AlphaFoldDB" id="A0A6A5G3N6"/>
<dbReference type="RefSeq" id="XP_053580044.1">
    <property type="nucleotide sequence ID" value="XM_053736478.1"/>
</dbReference>
<evidence type="ECO:0000256" key="5">
    <source>
        <dbReference type="SAM" id="Phobius"/>
    </source>
</evidence>
<evidence type="ECO:0000313" key="6">
    <source>
        <dbReference type="EMBL" id="KAF1749312.1"/>
    </source>
</evidence>
<feature type="transmembrane region" description="Helical" evidence="5">
    <location>
        <begin position="231"/>
        <end position="252"/>
    </location>
</feature>
<proteinExistence type="predicted"/>
<feature type="transmembrane region" description="Helical" evidence="5">
    <location>
        <begin position="317"/>
        <end position="339"/>
    </location>
</feature>
<accession>A0A6A5G3N6</accession>
<dbReference type="Pfam" id="PF10292">
    <property type="entry name" value="7TM_GPCR_Srab"/>
    <property type="match status" value="1"/>
</dbReference>
<comment type="subcellular location">
    <subcellularLocation>
        <location evidence="1">Membrane</location>
        <topology evidence="1">Multi-pass membrane protein</topology>
    </subcellularLocation>
</comment>
<reference evidence="6 7" key="1">
    <citation type="submission" date="2019-12" db="EMBL/GenBank/DDBJ databases">
        <title>Chromosome-level assembly of the Caenorhabditis remanei genome.</title>
        <authorList>
            <person name="Teterina A.A."/>
            <person name="Willis J.H."/>
            <person name="Phillips P.C."/>
        </authorList>
    </citation>
    <scope>NUCLEOTIDE SEQUENCE [LARGE SCALE GENOMIC DNA]</scope>
    <source>
        <strain evidence="6 7">PX506</strain>
        <tissue evidence="6">Whole organism</tissue>
    </source>
</reference>
<evidence type="ECO:0000256" key="1">
    <source>
        <dbReference type="ARBA" id="ARBA00004141"/>
    </source>
</evidence>
<dbReference type="Proteomes" id="UP000483820">
    <property type="component" value="Chromosome X"/>
</dbReference>
<organism evidence="6 7">
    <name type="scientific">Caenorhabditis remanei</name>
    <name type="common">Caenorhabditis vulgaris</name>
    <dbReference type="NCBI Taxonomy" id="31234"/>
    <lineage>
        <taxon>Eukaryota</taxon>
        <taxon>Metazoa</taxon>
        <taxon>Ecdysozoa</taxon>
        <taxon>Nematoda</taxon>
        <taxon>Chromadorea</taxon>
        <taxon>Rhabditida</taxon>
        <taxon>Rhabditina</taxon>
        <taxon>Rhabditomorpha</taxon>
        <taxon>Rhabditoidea</taxon>
        <taxon>Rhabditidae</taxon>
        <taxon>Peloderinae</taxon>
        <taxon>Caenorhabditis</taxon>
    </lineage>
</organism>
<name>A0A6A5G3N6_CAERE</name>
<dbReference type="PANTHER" id="PTHR31357:SF17">
    <property type="entry name" value="G_PROTEIN_RECEP_F1_2 DOMAIN-CONTAINING PROTEIN"/>
    <property type="match status" value="1"/>
</dbReference>
<protein>
    <submittedName>
        <fullName evidence="6">Uncharacterized protein</fullName>
    </submittedName>
</protein>
<dbReference type="GO" id="GO:0004984">
    <property type="term" value="F:olfactory receptor activity"/>
    <property type="evidence" value="ECO:0007669"/>
    <property type="project" value="TreeGrafter"/>
</dbReference>
<keyword evidence="3 5" id="KW-1133">Transmembrane helix</keyword>
<evidence type="ECO:0000256" key="3">
    <source>
        <dbReference type="ARBA" id="ARBA00022989"/>
    </source>
</evidence>
<evidence type="ECO:0000313" key="7">
    <source>
        <dbReference type="Proteomes" id="UP000483820"/>
    </source>
</evidence>
<dbReference type="KEGG" id="crq:GCK72_025779"/>
<evidence type="ECO:0000256" key="4">
    <source>
        <dbReference type="ARBA" id="ARBA00023136"/>
    </source>
</evidence>
<feature type="transmembrane region" description="Helical" evidence="5">
    <location>
        <begin position="24"/>
        <end position="47"/>
    </location>
</feature>
<keyword evidence="4 5" id="KW-0472">Membrane</keyword>
<feature type="transmembrane region" description="Helical" evidence="5">
    <location>
        <begin position="285"/>
        <end position="305"/>
    </location>
</feature>
<dbReference type="GO" id="GO:0016020">
    <property type="term" value="C:membrane"/>
    <property type="evidence" value="ECO:0007669"/>
    <property type="project" value="UniProtKB-SubCell"/>
</dbReference>
<dbReference type="InterPro" id="IPR051080">
    <property type="entry name" value="Nematode_rcpt-like_serp_alpha"/>
</dbReference>
<keyword evidence="2 5" id="KW-0812">Transmembrane</keyword>
<gene>
    <name evidence="6" type="ORF">GCK72_025779</name>
</gene>
<sequence length="405" mass="47201">MGRTQIFNDTQCREAAEAVSGVLYLAPSLCNTVSSVATFFVCGLIYLNYKFRLFYHINARKEAFPNCETTIGSEFHFFATHEVVTWDWSSRFMERIRILIFLNIGSYLIFSTATLLNYSILFINAIFADNNCDYLFLTKNCSILRRCFLFSNMLSTLSSFSIILERAYATWKLGLYEHYGPRLGFFLATGCIMISAMMVAVVTGEEDATEMMTNCYAFSSSPSVGHRVYNLFRFEFAVDIATWIGYFFLLWFHEHRIRQQIKGKLPQRFQAEENKLVLQVLRPTILTSSAIIAVYIIFSSTGHLFRDQMSLAHYKQLASMIFIMPHNSFISMTLYYFIFKWGWQDKKKRMEDTVSSPNLSEKEFMAKLSREWQEEFDKRESANPSPRTPRTTSYFHRLSRYTSTV</sequence>
<dbReference type="CTD" id="9817428"/>